<dbReference type="EMBL" id="LR746271">
    <property type="protein sequence ID" value="CAA7400899.1"/>
    <property type="molecule type" value="Genomic_DNA"/>
</dbReference>
<protein>
    <submittedName>
        <fullName evidence="1">Uncharacterized protein</fullName>
    </submittedName>
</protein>
<reference evidence="1" key="1">
    <citation type="submission" date="2019-12" db="EMBL/GenBank/DDBJ databases">
        <authorList>
            <person name="Scholz U."/>
            <person name="Mascher M."/>
            <person name="Fiebig A."/>
        </authorList>
    </citation>
    <scope>NUCLEOTIDE SEQUENCE</scope>
</reference>
<accession>A0A7I8J3F7</accession>
<keyword evidence="3" id="KW-1185">Reference proteome</keyword>
<proteinExistence type="predicted"/>
<organism evidence="1">
    <name type="scientific">Spirodela intermedia</name>
    <name type="common">Intermediate duckweed</name>
    <dbReference type="NCBI Taxonomy" id="51605"/>
    <lineage>
        <taxon>Eukaryota</taxon>
        <taxon>Viridiplantae</taxon>
        <taxon>Streptophyta</taxon>
        <taxon>Embryophyta</taxon>
        <taxon>Tracheophyta</taxon>
        <taxon>Spermatophyta</taxon>
        <taxon>Magnoliopsida</taxon>
        <taxon>Liliopsida</taxon>
        <taxon>Araceae</taxon>
        <taxon>Lemnoideae</taxon>
        <taxon>Spirodela</taxon>
    </lineage>
</organism>
<dbReference type="EMBL" id="LR743595">
    <property type="protein sequence ID" value="CAA2624916.1"/>
    <property type="molecule type" value="Genomic_DNA"/>
</dbReference>
<evidence type="ECO:0000313" key="1">
    <source>
        <dbReference type="EMBL" id="CAA2624916.1"/>
    </source>
</evidence>
<dbReference type="Proteomes" id="UP000663760">
    <property type="component" value="Chromosome 8"/>
</dbReference>
<gene>
    <name evidence="1" type="ORF">SI7747_08010722</name>
    <name evidence="2" type="ORF">SI8410_08011577</name>
</gene>
<dbReference type="AlphaFoldDB" id="A0A7I8J3F7"/>
<evidence type="ECO:0000313" key="2">
    <source>
        <dbReference type="EMBL" id="CAA7400899.1"/>
    </source>
</evidence>
<sequence length="32" mass="3816">MLALFHSEFRSFRPWTLPYSHRNASTPPRISL</sequence>
<name>A0A7I8J3F7_SPIIN</name>
<evidence type="ECO:0000313" key="3">
    <source>
        <dbReference type="Proteomes" id="UP000663760"/>
    </source>
</evidence>